<protein>
    <recommendedName>
        <fullName evidence="4">Tetratricopeptide repeat protein</fullName>
    </recommendedName>
</protein>
<dbReference type="InterPro" id="IPR019734">
    <property type="entry name" value="TPR_rpt"/>
</dbReference>
<feature type="signal peptide" evidence="1">
    <location>
        <begin position="1"/>
        <end position="19"/>
    </location>
</feature>
<dbReference type="SMART" id="SM00028">
    <property type="entry name" value="TPR"/>
    <property type="match status" value="2"/>
</dbReference>
<dbReference type="EMBL" id="BNAG01000002">
    <property type="protein sequence ID" value="GHE62377.1"/>
    <property type="molecule type" value="Genomic_DNA"/>
</dbReference>
<feature type="chain" id="PRO_5045356278" description="Tetratricopeptide repeat protein" evidence="1">
    <location>
        <begin position="20"/>
        <end position="428"/>
    </location>
</feature>
<dbReference type="RefSeq" id="WP_189629797.1">
    <property type="nucleotide sequence ID" value="NZ_BNAG01000002.1"/>
</dbReference>
<reference evidence="3" key="1">
    <citation type="journal article" date="2019" name="Int. J. Syst. Evol. Microbiol.">
        <title>The Global Catalogue of Microorganisms (GCM) 10K type strain sequencing project: providing services to taxonomists for standard genome sequencing and annotation.</title>
        <authorList>
            <consortium name="The Broad Institute Genomics Platform"/>
            <consortium name="The Broad Institute Genome Sequencing Center for Infectious Disease"/>
            <person name="Wu L."/>
            <person name="Ma J."/>
        </authorList>
    </citation>
    <scope>NUCLEOTIDE SEQUENCE [LARGE SCALE GENOMIC DNA]</scope>
    <source>
        <strain evidence="3">CGMCC 1.15111</strain>
    </source>
</reference>
<dbReference type="InterPro" id="IPR011990">
    <property type="entry name" value="TPR-like_helical_dom_sf"/>
</dbReference>
<evidence type="ECO:0000256" key="1">
    <source>
        <dbReference type="SAM" id="SignalP"/>
    </source>
</evidence>
<sequence>MRVLTFLLLTVFTVGLTYAQDTPSEHAINEKLVMAGDNMHFGYYEKALPSIHWLLQNAPKASSSVYSMAFKALEETAGKVEDTTKKNVLLDSLIIAFRLKEKHFGLTDIEKNKLAFRYFDYFLNNKEKVAEAYPLFHELFESPDEVINNNLVAFMYITNKYHELVKPLPTAEILANYELASRQIASRYFSKNLKLYETYSKYADDQVFKTLNVNEHCQAIKQIATHMTAPDSVYLAKKIVSLTLDSKCGKSEHYLKALNILSRSEPSPGLHKILAQYAAAEGNYALATTHYVKAIELEPVADKRAAIYLSLAEIYFLNNDKTKARASALEAVAADPGQTSVAYSFIGNLYLSSYNDCAERHDRVQDKAVYLVAYDAFEKAGDKKGMEEAAKRFPTREEAFENNLFDGDQIDVDCWIQLSTKLRTRVSN</sequence>
<keyword evidence="1" id="KW-0732">Signal</keyword>
<dbReference type="Proteomes" id="UP000658258">
    <property type="component" value="Unassembled WGS sequence"/>
</dbReference>
<accession>A0ABQ3I6H1</accession>
<evidence type="ECO:0000313" key="2">
    <source>
        <dbReference type="EMBL" id="GHE62377.1"/>
    </source>
</evidence>
<name>A0ABQ3I6H1_9BACT</name>
<evidence type="ECO:0000313" key="3">
    <source>
        <dbReference type="Proteomes" id="UP000658258"/>
    </source>
</evidence>
<proteinExistence type="predicted"/>
<comment type="caution">
    <text evidence="2">The sequence shown here is derived from an EMBL/GenBank/DDBJ whole genome shotgun (WGS) entry which is preliminary data.</text>
</comment>
<keyword evidence="3" id="KW-1185">Reference proteome</keyword>
<dbReference type="Gene3D" id="1.25.40.10">
    <property type="entry name" value="Tetratricopeptide repeat domain"/>
    <property type="match status" value="1"/>
</dbReference>
<dbReference type="SUPFAM" id="SSF48452">
    <property type="entry name" value="TPR-like"/>
    <property type="match status" value="1"/>
</dbReference>
<evidence type="ECO:0008006" key="4">
    <source>
        <dbReference type="Google" id="ProtNLM"/>
    </source>
</evidence>
<gene>
    <name evidence="2" type="ORF">GCM10011340_16950</name>
</gene>
<organism evidence="2 3">
    <name type="scientific">Roseivirga thermotolerans</name>
    <dbReference type="NCBI Taxonomy" id="1758176"/>
    <lineage>
        <taxon>Bacteria</taxon>
        <taxon>Pseudomonadati</taxon>
        <taxon>Bacteroidota</taxon>
        <taxon>Cytophagia</taxon>
        <taxon>Cytophagales</taxon>
        <taxon>Roseivirgaceae</taxon>
        <taxon>Roseivirga</taxon>
    </lineage>
</organism>